<dbReference type="InterPro" id="IPR009056">
    <property type="entry name" value="Cyt_c-like_dom"/>
</dbReference>
<dbReference type="Proteomes" id="UP001139516">
    <property type="component" value="Unassembled WGS sequence"/>
</dbReference>
<dbReference type="Pfam" id="PF13442">
    <property type="entry name" value="Cytochrome_CBB3"/>
    <property type="match status" value="1"/>
</dbReference>
<dbReference type="GO" id="GO:0009055">
    <property type="term" value="F:electron transfer activity"/>
    <property type="evidence" value="ECO:0007669"/>
    <property type="project" value="InterPro"/>
</dbReference>
<name>A0A9X1YAD3_9PROT</name>
<dbReference type="PANTHER" id="PTHR40394">
    <property type="entry name" value="LIPOPROTEIN-RELATED"/>
    <property type="match status" value="1"/>
</dbReference>
<dbReference type="Gene3D" id="1.10.760.10">
    <property type="entry name" value="Cytochrome c-like domain"/>
    <property type="match status" value="1"/>
</dbReference>
<dbReference type="RefSeq" id="WP_248669139.1">
    <property type="nucleotide sequence ID" value="NZ_JALPRX010000104.1"/>
</dbReference>
<keyword evidence="2 4" id="KW-0479">Metal-binding</keyword>
<sequence length="219" mass="22801">MATTRCSAALAAIWCSAALAATRRGTAPARRAPAALLAALLALPLLAGCRQEMARQRRLDPQGPTDAWPGGVAARKLPPGVVARDSVLEPPPRPSVTPALLARGQERFVIACQPCHGAAGDGDGIIVRRGFPRPPSFHARRLLAMPARHVVEVIGQGYGVMYAYADRVAPADRWAIAAYVRALQLSRHATLADAPEAANALEAGAPEAPSPSVPAEAAP</sequence>
<feature type="domain" description="Cytochrome c" evidence="7">
    <location>
        <begin position="99"/>
        <end position="184"/>
    </location>
</feature>
<dbReference type="PANTHER" id="PTHR40394:SF2">
    <property type="entry name" value="QUINOL:CYTOCHROME C OXIDOREDUCTASE MEMBRANE PROTEIN"/>
    <property type="match status" value="1"/>
</dbReference>
<feature type="region of interest" description="Disordered" evidence="5">
    <location>
        <begin position="198"/>
        <end position="219"/>
    </location>
</feature>
<evidence type="ECO:0000256" key="6">
    <source>
        <dbReference type="SAM" id="SignalP"/>
    </source>
</evidence>
<feature type="chain" id="PRO_5040770193" evidence="6">
    <location>
        <begin position="21"/>
        <end position="219"/>
    </location>
</feature>
<dbReference type="GO" id="GO:0020037">
    <property type="term" value="F:heme binding"/>
    <property type="evidence" value="ECO:0007669"/>
    <property type="project" value="InterPro"/>
</dbReference>
<comment type="caution">
    <text evidence="8">The sequence shown here is derived from an EMBL/GenBank/DDBJ whole genome shotgun (WGS) entry which is preliminary data.</text>
</comment>
<evidence type="ECO:0000259" key="7">
    <source>
        <dbReference type="PROSITE" id="PS51007"/>
    </source>
</evidence>
<evidence type="ECO:0000256" key="2">
    <source>
        <dbReference type="ARBA" id="ARBA00022723"/>
    </source>
</evidence>
<keyword evidence="9" id="KW-1185">Reference proteome</keyword>
<dbReference type="InterPro" id="IPR036909">
    <property type="entry name" value="Cyt_c-like_dom_sf"/>
</dbReference>
<dbReference type="EMBL" id="JALPRX010000104">
    <property type="protein sequence ID" value="MCK8787084.1"/>
    <property type="molecule type" value="Genomic_DNA"/>
</dbReference>
<reference evidence="8" key="1">
    <citation type="submission" date="2022-04" db="EMBL/GenBank/DDBJ databases">
        <title>Roseomonas acroporae sp. nov., isolated from coral Acropora digitifera.</title>
        <authorList>
            <person name="Sun H."/>
        </authorList>
    </citation>
    <scope>NUCLEOTIDE SEQUENCE</scope>
    <source>
        <strain evidence="8">NAR14</strain>
    </source>
</reference>
<dbReference type="AlphaFoldDB" id="A0A9X1YAD3"/>
<organism evidence="8 9">
    <name type="scientific">Roseomonas acroporae</name>
    <dbReference type="NCBI Taxonomy" id="2937791"/>
    <lineage>
        <taxon>Bacteria</taxon>
        <taxon>Pseudomonadati</taxon>
        <taxon>Pseudomonadota</taxon>
        <taxon>Alphaproteobacteria</taxon>
        <taxon>Acetobacterales</taxon>
        <taxon>Roseomonadaceae</taxon>
        <taxon>Roseomonas</taxon>
    </lineage>
</organism>
<evidence type="ECO:0000256" key="4">
    <source>
        <dbReference type="PROSITE-ProRule" id="PRU00433"/>
    </source>
</evidence>
<dbReference type="PROSITE" id="PS51007">
    <property type="entry name" value="CYTC"/>
    <property type="match status" value="1"/>
</dbReference>
<feature type="signal peptide" evidence="6">
    <location>
        <begin position="1"/>
        <end position="20"/>
    </location>
</feature>
<feature type="compositionally biased region" description="Low complexity" evidence="5">
    <location>
        <begin position="198"/>
        <end position="207"/>
    </location>
</feature>
<evidence type="ECO:0000313" key="8">
    <source>
        <dbReference type="EMBL" id="MCK8787084.1"/>
    </source>
</evidence>
<evidence type="ECO:0000256" key="3">
    <source>
        <dbReference type="ARBA" id="ARBA00023004"/>
    </source>
</evidence>
<evidence type="ECO:0000256" key="1">
    <source>
        <dbReference type="ARBA" id="ARBA00022617"/>
    </source>
</evidence>
<dbReference type="SUPFAM" id="SSF46626">
    <property type="entry name" value="Cytochrome c"/>
    <property type="match status" value="1"/>
</dbReference>
<keyword evidence="1 4" id="KW-0349">Heme</keyword>
<keyword evidence="6" id="KW-0732">Signal</keyword>
<keyword evidence="3 4" id="KW-0408">Iron</keyword>
<evidence type="ECO:0000256" key="5">
    <source>
        <dbReference type="SAM" id="MobiDB-lite"/>
    </source>
</evidence>
<proteinExistence type="predicted"/>
<dbReference type="GO" id="GO:0046872">
    <property type="term" value="F:metal ion binding"/>
    <property type="evidence" value="ECO:0007669"/>
    <property type="project" value="UniProtKB-KW"/>
</dbReference>
<evidence type="ECO:0000313" key="9">
    <source>
        <dbReference type="Proteomes" id="UP001139516"/>
    </source>
</evidence>
<gene>
    <name evidence="8" type="ORF">M0638_22165</name>
</gene>
<accession>A0A9X1YAD3</accession>
<protein>
    <submittedName>
        <fullName evidence="8">Cytochrome c</fullName>
    </submittedName>
</protein>